<proteinExistence type="predicted"/>
<keyword evidence="2" id="KW-1185">Reference proteome</keyword>
<dbReference type="EMBL" id="JBJKBG010000003">
    <property type="protein sequence ID" value="KAL3745850.1"/>
    <property type="molecule type" value="Genomic_DNA"/>
</dbReference>
<comment type="caution">
    <text evidence="1">The sequence shown here is derived from an EMBL/GenBank/DDBJ whole genome shotgun (WGS) entry which is preliminary data.</text>
</comment>
<evidence type="ECO:0000313" key="1">
    <source>
        <dbReference type="EMBL" id="KAL3745850.1"/>
    </source>
</evidence>
<organism evidence="1 2">
    <name type="scientific">Eucalyptus globulus</name>
    <name type="common">Tasmanian blue gum</name>
    <dbReference type="NCBI Taxonomy" id="34317"/>
    <lineage>
        <taxon>Eukaryota</taxon>
        <taxon>Viridiplantae</taxon>
        <taxon>Streptophyta</taxon>
        <taxon>Embryophyta</taxon>
        <taxon>Tracheophyta</taxon>
        <taxon>Spermatophyta</taxon>
        <taxon>Magnoliopsida</taxon>
        <taxon>eudicotyledons</taxon>
        <taxon>Gunneridae</taxon>
        <taxon>Pentapetalae</taxon>
        <taxon>rosids</taxon>
        <taxon>malvids</taxon>
        <taxon>Myrtales</taxon>
        <taxon>Myrtaceae</taxon>
        <taxon>Myrtoideae</taxon>
        <taxon>Eucalypteae</taxon>
        <taxon>Eucalyptus</taxon>
    </lineage>
</organism>
<gene>
    <name evidence="1" type="ORF">ACJRO7_014883</name>
</gene>
<dbReference type="AlphaFoldDB" id="A0ABD3L1R4"/>
<name>A0ABD3L1R4_EUCGL</name>
<dbReference type="Proteomes" id="UP001634007">
    <property type="component" value="Unassembled WGS sequence"/>
</dbReference>
<sequence length="145" mass="16620">MRDVMAQQAHNQAAVAVPSVVASVAALVEIQSKNVVVQRERSIHKLVEQFLKLSPPRFSGTRDPEVTSLWIQDLEKAFALLMCIEAEKLTLAIYQLQGNANTWWRAAREIVFLKGVVPLWDAFLQGFNEQYFSKNEREQKIEEFM</sequence>
<reference evidence="1 2" key="1">
    <citation type="submission" date="2024-11" db="EMBL/GenBank/DDBJ databases">
        <title>Chromosome-level genome assembly of Eucalyptus globulus Labill. provides insights into its genome evolution.</title>
        <authorList>
            <person name="Li X."/>
        </authorList>
    </citation>
    <scope>NUCLEOTIDE SEQUENCE [LARGE SCALE GENOMIC DNA]</scope>
    <source>
        <strain evidence="1">CL2024</strain>
        <tissue evidence="1">Fresh tender leaves</tissue>
    </source>
</reference>
<evidence type="ECO:0008006" key="3">
    <source>
        <dbReference type="Google" id="ProtNLM"/>
    </source>
</evidence>
<evidence type="ECO:0000313" key="2">
    <source>
        <dbReference type="Proteomes" id="UP001634007"/>
    </source>
</evidence>
<accession>A0ABD3L1R4</accession>
<protein>
    <recommendedName>
        <fullName evidence="3">Retrotransposon gag domain-containing protein</fullName>
    </recommendedName>
</protein>